<evidence type="ECO:0000313" key="3">
    <source>
        <dbReference type="Proteomes" id="UP000288805"/>
    </source>
</evidence>
<reference evidence="2 3" key="1">
    <citation type="journal article" date="2018" name="PLoS Genet.">
        <title>Population sequencing reveals clonal diversity and ancestral inbreeding in the grapevine cultivar Chardonnay.</title>
        <authorList>
            <person name="Roach M.J."/>
            <person name="Johnson D.L."/>
            <person name="Bohlmann J."/>
            <person name="van Vuuren H.J."/>
            <person name="Jones S.J."/>
            <person name="Pretorius I.S."/>
            <person name="Schmidt S.A."/>
            <person name="Borneman A.R."/>
        </authorList>
    </citation>
    <scope>NUCLEOTIDE SEQUENCE [LARGE SCALE GENOMIC DNA]</scope>
    <source>
        <strain evidence="3">cv. Chardonnay</strain>
        <tissue evidence="2">Leaf</tissue>
    </source>
</reference>
<accession>A0A438JEH3</accession>
<name>A0A438JEH3_VITVI</name>
<protein>
    <submittedName>
        <fullName evidence="2">Uncharacterized protein</fullName>
    </submittedName>
</protein>
<organism evidence="2 3">
    <name type="scientific">Vitis vinifera</name>
    <name type="common">Grape</name>
    <dbReference type="NCBI Taxonomy" id="29760"/>
    <lineage>
        <taxon>Eukaryota</taxon>
        <taxon>Viridiplantae</taxon>
        <taxon>Streptophyta</taxon>
        <taxon>Embryophyta</taxon>
        <taxon>Tracheophyta</taxon>
        <taxon>Spermatophyta</taxon>
        <taxon>Magnoliopsida</taxon>
        <taxon>eudicotyledons</taxon>
        <taxon>Gunneridae</taxon>
        <taxon>Pentapetalae</taxon>
        <taxon>rosids</taxon>
        <taxon>Vitales</taxon>
        <taxon>Vitaceae</taxon>
        <taxon>Viteae</taxon>
        <taxon>Vitis</taxon>
    </lineage>
</organism>
<dbReference type="AlphaFoldDB" id="A0A438JEH3"/>
<feature type="region of interest" description="Disordered" evidence="1">
    <location>
        <begin position="285"/>
        <end position="325"/>
    </location>
</feature>
<proteinExistence type="predicted"/>
<dbReference type="EMBL" id="QGNW01000046">
    <property type="protein sequence ID" value="RVX07358.1"/>
    <property type="molecule type" value="Genomic_DNA"/>
</dbReference>
<dbReference type="PANTHER" id="PTHR33240:SF15">
    <property type="entry name" value="GAG-PRO-LIKE PROTEIN"/>
    <property type="match status" value="1"/>
</dbReference>
<dbReference type="Proteomes" id="UP000288805">
    <property type="component" value="Unassembled WGS sequence"/>
</dbReference>
<dbReference type="PANTHER" id="PTHR33240">
    <property type="entry name" value="OS08G0508500 PROTEIN"/>
    <property type="match status" value="1"/>
</dbReference>
<comment type="caution">
    <text evidence="2">The sequence shown here is derived from an EMBL/GenBank/DDBJ whole genome shotgun (WGS) entry which is preliminary data.</text>
</comment>
<gene>
    <name evidence="2" type="ORF">CK203_022459</name>
</gene>
<evidence type="ECO:0000256" key="1">
    <source>
        <dbReference type="SAM" id="MobiDB-lite"/>
    </source>
</evidence>
<sequence length="325" mass="36287">MVTLEIKLLIGPTTFPILFQVLRIPTSFNLLLGRPWIHRAGAIPFSLHQKVKFIHNGQVITVQSVGDMFISSKLVHHISHSDDGLFMTGFTFDEHGPSEFMAIPDHDVPFEPGFIPIEADYRYMARLLKEMVRAPLIRTLFDYPIRPYTMSLADYFLQLSDRTPGTSTFALVALSSPDRMSLMTLYFSDEIDEHETFAEIGDIVDGVVPHDEYVSAIEVVEEIQTTPDPEFTEDDIVVDGLFDGPVSLVEGVSDFVEPLLSFDVLSGFVSHSNDVHDSSFMDLNDEIAQPDSDDDSSSAFDSDPIDQRVSPAIEDMEIVDFGTGD</sequence>
<evidence type="ECO:0000313" key="2">
    <source>
        <dbReference type="EMBL" id="RVX07358.1"/>
    </source>
</evidence>